<evidence type="ECO:0000256" key="14">
    <source>
        <dbReference type="ARBA" id="ARBA00082112"/>
    </source>
</evidence>
<reference evidence="16 17" key="2">
    <citation type="submission" date="2020-03" db="EMBL/GenBank/DDBJ databases">
        <authorList>
            <person name="Ichikawa N."/>
            <person name="Kimura A."/>
            <person name="Kitahashi Y."/>
            <person name="Uohara A."/>
        </authorList>
    </citation>
    <scope>NUCLEOTIDE SEQUENCE [LARGE SCALE GENOMIC DNA]</scope>
    <source>
        <strain evidence="16 17">NBRC 107702</strain>
    </source>
</reference>
<accession>A0A6F8Y0S2</accession>
<evidence type="ECO:0000256" key="1">
    <source>
        <dbReference type="ARBA" id="ARBA00001933"/>
    </source>
</evidence>
<proteinExistence type="inferred from homology"/>
<keyword evidence="4" id="KW-0028">Amino-acid biosynthesis</keyword>
<evidence type="ECO:0000256" key="7">
    <source>
        <dbReference type="ARBA" id="ARBA00029440"/>
    </source>
</evidence>
<feature type="domain" description="Tryptophan synthase beta chain-like PALP" evidence="15">
    <location>
        <begin position="2"/>
        <end position="161"/>
    </location>
</feature>
<evidence type="ECO:0000256" key="6">
    <source>
        <dbReference type="ARBA" id="ARBA00022898"/>
    </source>
</evidence>
<keyword evidence="17" id="KW-1185">Reference proteome</keyword>
<dbReference type="KEGG" id="pfla:Pflav_060700"/>
<dbReference type="FunFam" id="3.40.50.1100:FF:000023">
    <property type="entry name" value="Cysteine synthase"/>
    <property type="match status" value="1"/>
</dbReference>
<protein>
    <recommendedName>
        <fullName evidence="10">O-phosphoserine sulfhydrylase</fullName>
        <ecNumber evidence="9">2.5.1.113</ecNumber>
    </recommendedName>
    <alternativeName>
        <fullName evidence="12">CysO-thiocarboxylate-dependent cysteine synthase</fullName>
    </alternativeName>
    <alternativeName>
        <fullName evidence="13">Cysteine synthase B</fullName>
    </alternativeName>
    <alternativeName>
        <fullName evidence="11">O-phosphoserine-specific cysteine synthase</fullName>
    </alternativeName>
    <alternativeName>
        <fullName evidence="14">[CysO sulfur-carrier protein]-thiocarboxylate-dependent cysteine synthase</fullName>
    </alternativeName>
</protein>
<dbReference type="EMBL" id="AP022870">
    <property type="protein sequence ID" value="BCB79660.1"/>
    <property type="molecule type" value="Genomic_DNA"/>
</dbReference>
<dbReference type="InterPro" id="IPR001926">
    <property type="entry name" value="TrpB-like_PALP"/>
</dbReference>
<evidence type="ECO:0000256" key="12">
    <source>
        <dbReference type="ARBA" id="ARBA00076366"/>
    </source>
</evidence>
<dbReference type="GO" id="GO:0008652">
    <property type="term" value="P:amino acid biosynthetic process"/>
    <property type="evidence" value="ECO:0007669"/>
    <property type="project" value="UniProtKB-KW"/>
</dbReference>
<dbReference type="InterPro" id="IPR036052">
    <property type="entry name" value="TrpB-like_PALP_sf"/>
</dbReference>
<keyword evidence="6" id="KW-0663">Pyridoxal phosphate</keyword>
<dbReference type="PANTHER" id="PTHR10314">
    <property type="entry name" value="CYSTATHIONINE BETA-SYNTHASE"/>
    <property type="match status" value="1"/>
</dbReference>
<organism evidence="16 17">
    <name type="scientific">Phytohabitans flavus</name>
    <dbReference type="NCBI Taxonomy" id="1076124"/>
    <lineage>
        <taxon>Bacteria</taxon>
        <taxon>Bacillati</taxon>
        <taxon>Actinomycetota</taxon>
        <taxon>Actinomycetes</taxon>
        <taxon>Micromonosporales</taxon>
        <taxon>Micromonosporaceae</taxon>
    </lineage>
</organism>
<comment type="similarity">
    <text evidence="2">Belongs to the cysteine synthase/cystathionine beta-synthase family.</text>
</comment>
<evidence type="ECO:0000313" key="16">
    <source>
        <dbReference type="EMBL" id="BCB79660.1"/>
    </source>
</evidence>
<keyword evidence="5" id="KW-0808">Transferase</keyword>
<comment type="catalytic activity">
    <reaction evidence="8">
        <text>[CysO sulfur-carrier protein]-C-terminal-Gly-aminoethanethioate + O-phospho-L-serine + H(+) = [CysO sulfur-carrier protein]-Gly-NH-CH2-C(O)-S-L-Cys + phosphate</text>
        <dbReference type="Rhea" id="RHEA:48740"/>
        <dbReference type="Rhea" id="RHEA-COMP:12207"/>
        <dbReference type="Rhea" id="RHEA-COMP:19917"/>
        <dbReference type="ChEBI" id="CHEBI:15378"/>
        <dbReference type="ChEBI" id="CHEBI:43474"/>
        <dbReference type="ChEBI" id="CHEBI:57524"/>
        <dbReference type="ChEBI" id="CHEBI:90783"/>
        <dbReference type="ChEBI" id="CHEBI:232372"/>
        <dbReference type="EC" id="2.5.1.113"/>
    </reaction>
</comment>
<dbReference type="Gene3D" id="3.40.50.1100">
    <property type="match status" value="2"/>
</dbReference>
<evidence type="ECO:0000313" key="17">
    <source>
        <dbReference type="Proteomes" id="UP000502508"/>
    </source>
</evidence>
<evidence type="ECO:0000256" key="8">
    <source>
        <dbReference type="ARBA" id="ARBA00051675"/>
    </source>
</evidence>
<evidence type="ECO:0000256" key="4">
    <source>
        <dbReference type="ARBA" id="ARBA00022605"/>
    </source>
</evidence>
<comment type="pathway">
    <text evidence="7">Amino-acid biosynthesis.</text>
</comment>
<dbReference type="EC" id="2.5.1.113" evidence="9"/>
<evidence type="ECO:0000256" key="13">
    <source>
        <dbReference type="ARBA" id="ARBA00079480"/>
    </source>
</evidence>
<evidence type="ECO:0000256" key="10">
    <source>
        <dbReference type="ARBA" id="ARBA00067947"/>
    </source>
</evidence>
<evidence type="ECO:0000256" key="5">
    <source>
        <dbReference type="ARBA" id="ARBA00022679"/>
    </source>
</evidence>
<gene>
    <name evidence="16" type="ORF">Pflav_060700</name>
</gene>
<comment type="subunit">
    <text evidence="3">Homodimer.</text>
</comment>
<dbReference type="InterPro" id="IPR050214">
    <property type="entry name" value="Cys_Synth/Cystath_Beta-Synth"/>
</dbReference>
<reference evidence="16 17" key="1">
    <citation type="submission" date="2020-03" db="EMBL/GenBank/DDBJ databases">
        <title>Whole genome shotgun sequence of Phytohabitans flavus NBRC 107702.</title>
        <authorList>
            <person name="Komaki H."/>
            <person name="Tamura T."/>
        </authorList>
    </citation>
    <scope>NUCLEOTIDE SEQUENCE [LARGE SCALE GENOMIC DNA]</scope>
    <source>
        <strain evidence="16 17">NBRC 107702</strain>
    </source>
</reference>
<sequence>MATAKQIAAEHPDWVMLFQYGNEANARAHYETTGPELLRDLPSITHFVAGLGTTGTLMGTGRYLREKVESIDIVAAEPRYGELVYGLRNIDEGYVPELYDATVLTRRFSVGTRDAVLRTRQLVEVEGLFVGFSTGAVLHAALAVAHEAVKAGRRADVAFLVADAGWKYLSTGAYGGTLADAEDALEGQLWA</sequence>
<dbReference type="GO" id="GO:0016740">
    <property type="term" value="F:transferase activity"/>
    <property type="evidence" value="ECO:0007669"/>
    <property type="project" value="UniProtKB-KW"/>
</dbReference>
<evidence type="ECO:0000256" key="11">
    <source>
        <dbReference type="ARBA" id="ARBA00076364"/>
    </source>
</evidence>
<dbReference type="AlphaFoldDB" id="A0A6F8Y0S2"/>
<evidence type="ECO:0000259" key="15">
    <source>
        <dbReference type="Pfam" id="PF00291"/>
    </source>
</evidence>
<dbReference type="GO" id="GO:1901605">
    <property type="term" value="P:alpha-amino acid metabolic process"/>
    <property type="evidence" value="ECO:0007669"/>
    <property type="project" value="UniProtKB-ARBA"/>
</dbReference>
<evidence type="ECO:0000256" key="3">
    <source>
        <dbReference type="ARBA" id="ARBA00011738"/>
    </source>
</evidence>
<evidence type="ECO:0000256" key="9">
    <source>
        <dbReference type="ARBA" id="ARBA00066837"/>
    </source>
</evidence>
<dbReference type="Proteomes" id="UP000502508">
    <property type="component" value="Chromosome"/>
</dbReference>
<comment type="cofactor">
    <cofactor evidence="1">
        <name>pyridoxal 5'-phosphate</name>
        <dbReference type="ChEBI" id="CHEBI:597326"/>
    </cofactor>
</comment>
<dbReference type="Pfam" id="PF00291">
    <property type="entry name" value="PALP"/>
    <property type="match status" value="1"/>
</dbReference>
<dbReference type="SUPFAM" id="SSF53686">
    <property type="entry name" value="Tryptophan synthase beta subunit-like PLP-dependent enzymes"/>
    <property type="match status" value="1"/>
</dbReference>
<name>A0A6F8Y0S2_9ACTN</name>
<evidence type="ECO:0000256" key="2">
    <source>
        <dbReference type="ARBA" id="ARBA00007103"/>
    </source>
</evidence>